<dbReference type="InterPro" id="IPR002818">
    <property type="entry name" value="DJ-1/PfpI"/>
</dbReference>
<dbReference type="CDD" id="cd03138">
    <property type="entry name" value="GATase1_AraC_2"/>
    <property type="match status" value="1"/>
</dbReference>
<dbReference type="PANTHER" id="PTHR43130">
    <property type="entry name" value="ARAC-FAMILY TRANSCRIPTIONAL REGULATOR"/>
    <property type="match status" value="1"/>
</dbReference>
<dbReference type="SUPFAM" id="SSF46689">
    <property type="entry name" value="Homeodomain-like"/>
    <property type="match status" value="2"/>
</dbReference>
<evidence type="ECO:0000259" key="3">
    <source>
        <dbReference type="PROSITE" id="PS01124"/>
    </source>
</evidence>
<dbReference type="EMBL" id="CP020373">
    <property type="protein sequence ID" value="AZQ11387.1"/>
    <property type="molecule type" value="Genomic_DNA"/>
</dbReference>
<dbReference type="PROSITE" id="PS01124">
    <property type="entry name" value="HTH_ARAC_FAMILY_2"/>
    <property type="match status" value="1"/>
</dbReference>
<dbReference type="Proteomes" id="UP000278437">
    <property type="component" value="Chromosome"/>
</dbReference>
<dbReference type="Pfam" id="PF01965">
    <property type="entry name" value="DJ-1_PfpI"/>
    <property type="match status" value="1"/>
</dbReference>
<keyword evidence="2" id="KW-0804">Transcription</keyword>
<protein>
    <submittedName>
        <fullName evidence="4">HTH-type transcriptional regulator CdhR</fullName>
    </submittedName>
</protein>
<dbReference type="InterPro" id="IPR052158">
    <property type="entry name" value="INH-QAR"/>
</dbReference>
<sequence>MPTIAVLAMPGCMASSVHNVLDACYVANRCIAASKSPQKADDQSAELSSGLSANAKAGNGQAASGQHGLIKNVEAGFVAKIVTMDGKPVDTTTGQQIHPHAGIDDIERPDIILISSLLSASATFADVDSYLKNAAPAVDWVRQMSRDGSFIASACSGTFLLAEAGLLDGRDATTHWMLEGVFRRRYPRVSYHGERLLLEYGDLICGGAFSAFNDVLLRLIERYAGREIAMLCARVMLLEPSRELQQPFAESGNKHHEDESIARAEAWLKRHFDKKISVEEAADAVAMGGRNFKRRFKAATGETPLEYLQRLRIESAKRQLEQSARSSLNVIWSVGYEDASSFRRLFKKHTGVTMEQYRRRFGMVHAPGAQSPQASAGDLA</sequence>
<evidence type="ECO:0000313" key="4">
    <source>
        <dbReference type="EMBL" id="AZQ11387.1"/>
    </source>
</evidence>
<gene>
    <name evidence="4" type="primary">cdhR_2</name>
    <name evidence="4" type="ORF">STH12_02301</name>
</gene>
<evidence type="ECO:0000313" key="5">
    <source>
        <dbReference type="Proteomes" id="UP000278437"/>
    </source>
</evidence>
<keyword evidence="1" id="KW-0805">Transcription regulation</keyword>
<organism evidence="4 5">
    <name type="scientific">Shewanella khirikhana</name>
    <dbReference type="NCBI Taxonomy" id="1965282"/>
    <lineage>
        <taxon>Bacteria</taxon>
        <taxon>Pseudomonadati</taxon>
        <taxon>Pseudomonadota</taxon>
        <taxon>Gammaproteobacteria</taxon>
        <taxon>Alteromonadales</taxon>
        <taxon>Shewanellaceae</taxon>
        <taxon>Shewanella</taxon>
    </lineage>
</organism>
<proteinExistence type="predicted"/>
<dbReference type="Pfam" id="PF12833">
    <property type="entry name" value="HTH_18"/>
    <property type="match status" value="1"/>
</dbReference>
<accession>A0ABM7DC53</accession>
<dbReference type="RefSeq" id="WP_164551198.1">
    <property type="nucleotide sequence ID" value="NZ_CP020373.1"/>
</dbReference>
<evidence type="ECO:0000256" key="1">
    <source>
        <dbReference type="ARBA" id="ARBA00023015"/>
    </source>
</evidence>
<dbReference type="SMART" id="SM00342">
    <property type="entry name" value="HTH_ARAC"/>
    <property type="match status" value="1"/>
</dbReference>
<dbReference type="SUPFAM" id="SSF52317">
    <property type="entry name" value="Class I glutamine amidotransferase-like"/>
    <property type="match status" value="1"/>
</dbReference>
<dbReference type="InterPro" id="IPR009057">
    <property type="entry name" value="Homeodomain-like_sf"/>
</dbReference>
<dbReference type="Gene3D" id="3.40.50.880">
    <property type="match status" value="1"/>
</dbReference>
<dbReference type="InterPro" id="IPR018060">
    <property type="entry name" value="HTH_AraC"/>
</dbReference>
<dbReference type="Gene3D" id="1.10.10.60">
    <property type="entry name" value="Homeodomain-like"/>
    <property type="match status" value="2"/>
</dbReference>
<evidence type="ECO:0000256" key="2">
    <source>
        <dbReference type="ARBA" id="ARBA00023163"/>
    </source>
</evidence>
<name>A0ABM7DC53_9GAMM</name>
<reference evidence="5" key="1">
    <citation type="submission" date="2017-03" db="EMBL/GenBank/DDBJ databases">
        <title>Full genome sequence of a non-lethal Shewanella isolate that potentiates virulence of Vibio parahaemolyticus causing acute hepatopancreatic necrosis disease (AHPND) in shrimp.</title>
        <authorList>
            <person name="Prachumwat A."/>
            <person name="Sritunyalucksana K."/>
        </authorList>
    </citation>
    <scope>NUCLEOTIDE SEQUENCE [LARGE SCALE GENOMIC DNA]</scope>
    <source>
        <strain evidence="5">TH2012</strain>
    </source>
</reference>
<dbReference type="InterPro" id="IPR029062">
    <property type="entry name" value="Class_I_gatase-like"/>
</dbReference>
<keyword evidence="5" id="KW-1185">Reference proteome</keyword>
<feature type="domain" description="HTH araC/xylS-type" evidence="3">
    <location>
        <begin position="262"/>
        <end position="360"/>
    </location>
</feature>
<dbReference type="PANTHER" id="PTHR43130:SF11">
    <property type="entry name" value="TRANSCRIPTIONAL REGULATORY PROTEIN"/>
    <property type="match status" value="1"/>
</dbReference>